<protein>
    <submittedName>
        <fullName evidence="6">Response regulator transcription factor</fullName>
    </submittedName>
</protein>
<evidence type="ECO:0000256" key="3">
    <source>
        <dbReference type="PROSITE-ProRule" id="PRU00169"/>
    </source>
</evidence>
<dbReference type="PANTHER" id="PTHR43214:SF43">
    <property type="entry name" value="TWO-COMPONENT RESPONSE REGULATOR"/>
    <property type="match status" value="1"/>
</dbReference>
<dbReference type="Pfam" id="PF00196">
    <property type="entry name" value="GerE"/>
    <property type="match status" value="1"/>
</dbReference>
<dbReference type="CDD" id="cd17535">
    <property type="entry name" value="REC_NarL-like"/>
    <property type="match status" value="1"/>
</dbReference>
<gene>
    <name evidence="6" type="ORF">E4656_05070</name>
</gene>
<organism evidence="6 7">
    <name type="scientific">Natronospirillum operosum</name>
    <dbReference type="NCBI Taxonomy" id="2759953"/>
    <lineage>
        <taxon>Bacteria</taxon>
        <taxon>Pseudomonadati</taxon>
        <taxon>Pseudomonadota</taxon>
        <taxon>Gammaproteobacteria</taxon>
        <taxon>Oceanospirillales</taxon>
        <taxon>Natronospirillaceae</taxon>
        <taxon>Natronospirillum</taxon>
    </lineage>
</organism>
<dbReference type="GO" id="GO:0003677">
    <property type="term" value="F:DNA binding"/>
    <property type="evidence" value="ECO:0007669"/>
    <property type="project" value="UniProtKB-KW"/>
</dbReference>
<dbReference type="EMBL" id="SRMF01000001">
    <property type="protein sequence ID" value="TGG95781.1"/>
    <property type="molecule type" value="Genomic_DNA"/>
</dbReference>
<dbReference type="InterPro" id="IPR039420">
    <property type="entry name" value="WalR-like"/>
</dbReference>
<accession>A0A4Z0WJY1</accession>
<dbReference type="SUPFAM" id="SSF46894">
    <property type="entry name" value="C-terminal effector domain of the bipartite response regulators"/>
    <property type="match status" value="1"/>
</dbReference>
<dbReference type="OrthoDB" id="9796655at2"/>
<dbReference type="SMART" id="SM00448">
    <property type="entry name" value="REC"/>
    <property type="match status" value="1"/>
</dbReference>
<dbReference type="InterPro" id="IPR001789">
    <property type="entry name" value="Sig_transdc_resp-reg_receiver"/>
</dbReference>
<dbReference type="PRINTS" id="PR00038">
    <property type="entry name" value="HTHLUXR"/>
</dbReference>
<dbReference type="GO" id="GO:0006355">
    <property type="term" value="P:regulation of DNA-templated transcription"/>
    <property type="evidence" value="ECO:0007669"/>
    <property type="project" value="InterPro"/>
</dbReference>
<dbReference type="InterPro" id="IPR016032">
    <property type="entry name" value="Sig_transdc_resp-reg_C-effctor"/>
</dbReference>
<reference evidence="6 7" key="1">
    <citation type="submission" date="2019-04" db="EMBL/GenBank/DDBJ databases">
        <title>Natronospirillum operosus gen. nov., sp. nov., a haloalkaliphilic satellite isolated from decaying biomass of laboratory culture of cyanobacterium Geitlerinema sp. and proposal of Natronospirillaceae fam. nov. and Saccharospirillaceae fam. nov.</title>
        <authorList>
            <person name="Kevbrin V."/>
            <person name="Boltyanskaya Y."/>
            <person name="Koziaeva V."/>
            <person name="Grouzdev D.S."/>
            <person name="Park M."/>
            <person name="Cho J."/>
        </authorList>
    </citation>
    <scope>NUCLEOTIDE SEQUENCE [LARGE SCALE GENOMIC DNA]</scope>
    <source>
        <strain evidence="6 7">G-116</strain>
    </source>
</reference>
<comment type="caution">
    <text evidence="6">The sequence shown here is derived from an EMBL/GenBank/DDBJ whole genome shotgun (WGS) entry which is preliminary data.</text>
</comment>
<dbReference type="PANTHER" id="PTHR43214">
    <property type="entry name" value="TWO-COMPONENT RESPONSE REGULATOR"/>
    <property type="match status" value="1"/>
</dbReference>
<dbReference type="InterPro" id="IPR058245">
    <property type="entry name" value="NreC/VraR/RcsB-like_REC"/>
</dbReference>
<dbReference type="Proteomes" id="UP000297475">
    <property type="component" value="Unassembled WGS sequence"/>
</dbReference>
<keyword evidence="1 3" id="KW-0597">Phosphoprotein</keyword>
<dbReference type="InterPro" id="IPR000792">
    <property type="entry name" value="Tscrpt_reg_LuxR_C"/>
</dbReference>
<dbReference type="RefSeq" id="WP_135481726.1">
    <property type="nucleotide sequence ID" value="NZ_SRMF01000001.1"/>
</dbReference>
<feature type="domain" description="Response regulatory" evidence="5">
    <location>
        <begin position="3"/>
        <end position="119"/>
    </location>
</feature>
<proteinExistence type="predicted"/>
<evidence type="ECO:0000259" key="4">
    <source>
        <dbReference type="PROSITE" id="PS50043"/>
    </source>
</evidence>
<evidence type="ECO:0000313" key="6">
    <source>
        <dbReference type="EMBL" id="TGG95781.1"/>
    </source>
</evidence>
<feature type="modified residue" description="4-aspartylphosphate" evidence="3">
    <location>
        <position position="54"/>
    </location>
</feature>
<dbReference type="InterPro" id="IPR011006">
    <property type="entry name" value="CheY-like_superfamily"/>
</dbReference>
<dbReference type="SMART" id="SM00421">
    <property type="entry name" value="HTH_LUXR"/>
    <property type="match status" value="1"/>
</dbReference>
<dbReference type="SUPFAM" id="SSF52172">
    <property type="entry name" value="CheY-like"/>
    <property type="match status" value="1"/>
</dbReference>
<evidence type="ECO:0000256" key="1">
    <source>
        <dbReference type="ARBA" id="ARBA00022553"/>
    </source>
</evidence>
<name>A0A4Z0WJY1_9GAMM</name>
<dbReference type="CDD" id="cd06170">
    <property type="entry name" value="LuxR_C_like"/>
    <property type="match status" value="1"/>
</dbReference>
<dbReference type="AlphaFoldDB" id="A0A4Z0WJY1"/>
<sequence length="210" mass="23073">MIRVYIADDHSIVREGMRALISSAPDMDVVGEAPDGDIALQEVPSCQPAVLLMDMSMPGCSGLELIEKVRRRVPETRVLVLSMHREDLYATRTIRAGAHGFITKTRPPEEILDALRKVAAGQVYITAELANMLAMESITGSGGQQPHAQLTRREYDIFLDLARGMTVGDIARKLNVSSKTVSTHKARLMEKLEAGSISDLVRYALSQDLL</sequence>
<evidence type="ECO:0000313" key="7">
    <source>
        <dbReference type="Proteomes" id="UP000297475"/>
    </source>
</evidence>
<dbReference type="PROSITE" id="PS50110">
    <property type="entry name" value="RESPONSE_REGULATORY"/>
    <property type="match status" value="1"/>
</dbReference>
<evidence type="ECO:0000256" key="2">
    <source>
        <dbReference type="ARBA" id="ARBA00023125"/>
    </source>
</evidence>
<dbReference type="PROSITE" id="PS00622">
    <property type="entry name" value="HTH_LUXR_1"/>
    <property type="match status" value="1"/>
</dbReference>
<dbReference type="PROSITE" id="PS50043">
    <property type="entry name" value="HTH_LUXR_2"/>
    <property type="match status" value="1"/>
</dbReference>
<feature type="domain" description="HTH luxR-type" evidence="4">
    <location>
        <begin position="143"/>
        <end position="208"/>
    </location>
</feature>
<dbReference type="GO" id="GO:0000160">
    <property type="term" value="P:phosphorelay signal transduction system"/>
    <property type="evidence" value="ECO:0007669"/>
    <property type="project" value="InterPro"/>
</dbReference>
<keyword evidence="2" id="KW-0238">DNA-binding</keyword>
<dbReference type="Pfam" id="PF00072">
    <property type="entry name" value="Response_reg"/>
    <property type="match status" value="1"/>
</dbReference>
<keyword evidence="7" id="KW-1185">Reference proteome</keyword>
<evidence type="ECO:0000259" key="5">
    <source>
        <dbReference type="PROSITE" id="PS50110"/>
    </source>
</evidence>
<dbReference type="Gene3D" id="3.40.50.2300">
    <property type="match status" value="1"/>
</dbReference>